<dbReference type="InterPro" id="IPR029063">
    <property type="entry name" value="SAM-dependent_MTases_sf"/>
</dbReference>
<proteinExistence type="predicted"/>
<dbReference type="Gene3D" id="3.40.50.150">
    <property type="entry name" value="Vaccinia Virus protein VP39"/>
    <property type="match status" value="1"/>
</dbReference>
<organism evidence="1 2">
    <name type="scientific">Pseudonocardia hierapolitana</name>
    <dbReference type="NCBI Taxonomy" id="1128676"/>
    <lineage>
        <taxon>Bacteria</taxon>
        <taxon>Bacillati</taxon>
        <taxon>Actinomycetota</taxon>
        <taxon>Actinomycetes</taxon>
        <taxon>Pseudonocardiales</taxon>
        <taxon>Pseudonocardiaceae</taxon>
        <taxon>Pseudonocardia</taxon>
    </lineage>
</organism>
<reference evidence="1 2" key="1">
    <citation type="submission" date="2019-06" db="EMBL/GenBank/DDBJ databases">
        <title>Sequencing the genomes of 1000 actinobacteria strains.</title>
        <authorList>
            <person name="Klenk H.-P."/>
        </authorList>
    </citation>
    <scope>NUCLEOTIDE SEQUENCE [LARGE SCALE GENOMIC DNA]</scope>
    <source>
        <strain evidence="1 2">DSM 45671</strain>
    </source>
</reference>
<accession>A0A561SLT5</accession>
<protein>
    <submittedName>
        <fullName evidence="1">S-adenosyl methyltransferase</fullName>
    </submittedName>
</protein>
<keyword evidence="1" id="KW-0489">Methyltransferase</keyword>
<dbReference type="RefSeq" id="WP_147254972.1">
    <property type="nucleotide sequence ID" value="NZ_VIWU01000001.1"/>
</dbReference>
<comment type="caution">
    <text evidence="1">The sequence shown here is derived from an EMBL/GenBank/DDBJ whole genome shotgun (WGS) entry which is preliminary data.</text>
</comment>
<sequence>MTQSNAVDTTIPHSARVWNYWLGGKDNYQVDREAGDDFAAKCPEIFSLAKLSRQFLVRAVRHLVTDVRIRQFLDIGTGLPTMDNTHQVAQRAAPDCRIVYVDNDPLVLAHARALLVNTTPEGVTAYVAADMHEPDQIVSDAKNILNFNEPIGVLFMGVLGHVADHDEARSIVATVMGATPSGSHLILWDGTDTSEDLVRANADYAATGGVPYIPRSPEQIDGYFEGLEKIEPGLVPVSQWRPELRGVDTTAVDVAGYGAVARKP</sequence>
<evidence type="ECO:0000313" key="1">
    <source>
        <dbReference type="EMBL" id="TWF75828.1"/>
    </source>
</evidence>
<keyword evidence="2" id="KW-1185">Reference proteome</keyword>
<dbReference type="SUPFAM" id="SSF53335">
    <property type="entry name" value="S-adenosyl-L-methionine-dependent methyltransferases"/>
    <property type="match status" value="1"/>
</dbReference>
<dbReference type="Proteomes" id="UP000321261">
    <property type="component" value="Unassembled WGS sequence"/>
</dbReference>
<dbReference type="GO" id="GO:0008168">
    <property type="term" value="F:methyltransferase activity"/>
    <property type="evidence" value="ECO:0007669"/>
    <property type="project" value="UniProtKB-KW"/>
</dbReference>
<dbReference type="PIRSF" id="PIRSF017393">
    <property type="entry name" value="MTase_SAV2177"/>
    <property type="match status" value="1"/>
</dbReference>
<gene>
    <name evidence="1" type="ORF">FHX44_111713</name>
</gene>
<name>A0A561SLT5_9PSEU</name>
<evidence type="ECO:0000313" key="2">
    <source>
        <dbReference type="Proteomes" id="UP000321261"/>
    </source>
</evidence>
<dbReference type="GO" id="GO:0032259">
    <property type="term" value="P:methylation"/>
    <property type="evidence" value="ECO:0007669"/>
    <property type="project" value="UniProtKB-KW"/>
</dbReference>
<keyword evidence="1" id="KW-0808">Transferase</keyword>
<dbReference type="EMBL" id="VIWU01000001">
    <property type="protein sequence ID" value="TWF75828.1"/>
    <property type="molecule type" value="Genomic_DNA"/>
</dbReference>
<dbReference type="InterPro" id="IPR006764">
    <property type="entry name" value="SAM_dep_MeTrfase_SAV2177_type"/>
</dbReference>
<dbReference type="OrthoDB" id="5175904at2"/>
<dbReference type="AlphaFoldDB" id="A0A561SLT5"/>
<dbReference type="Pfam" id="PF04672">
    <property type="entry name" value="Methyltransf_19"/>
    <property type="match status" value="1"/>
</dbReference>